<evidence type="ECO:0000313" key="10">
    <source>
        <dbReference type="Proteomes" id="UP001519887"/>
    </source>
</evidence>
<feature type="transmembrane region" description="Helical" evidence="7">
    <location>
        <begin position="33"/>
        <end position="52"/>
    </location>
</feature>
<sequence length="240" mass="25926">SLFFLNVPLGIAIIIGLVFVKERPMEQKNKPSIDLPGAIAVLLGIFVLVYGLSMPDVDGSWSTAKIATLIAGALILVGFVFIEKYAINPLMPLRLFRIGSLVSSNIIGFLMYSFMTAFIYFSTLYFHALGYSSLVTGLAFLPLGLSSVLATQITPYFMRKFGAKMLLIVSQLINALGLFWLSTMSMDSVYAAFTFPVFILLGLSTAAGFTAIIVGSVRDVRLEEHGVAGGIVNTFLQLGG</sequence>
<dbReference type="PANTHER" id="PTHR42718:SF46">
    <property type="entry name" value="BLR6921 PROTEIN"/>
    <property type="match status" value="1"/>
</dbReference>
<evidence type="ECO:0000256" key="7">
    <source>
        <dbReference type="SAM" id="Phobius"/>
    </source>
</evidence>
<dbReference type="PANTHER" id="PTHR42718">
    <property type="entry name" value="MAJOR FACILITATOR SUPERFAMILY MULTIDRUG TRANSPORTER MFSC"/>
    <property type="match status" value="1"/>
</dbReference>
<evidence type="ECO:0000256" key="3">
    <source>
        <dbReference type="ARBA" id="ARBA00022475"/>
    </source>
</evidence>
<feature type="transmembrane region" description="Helical" evidence="7">
    <location>
        <begin position="161"/>
        <end position="181"/>
    </location>
</feature>
<dbReference type="EMBL" id="JAHZIK010002622">
    <property type="protein sequence ID" value="MBW7461013.1"/>
    <property type="molecule type" value="Genomic_DNA"/>
</dbReference>
<feature type="transmembrane region" description="Helical" evidence="7">
    <location>
        <begin position="193"/>
        <end position="214"/>
    </location>
</feature>
<accession>A0ABS7CJD9</accession>
<dbReference type="InterPro" id="IPR020846">
    <property type="entry name" value="MFS_dom"/>
</dbReference>
<proteinExistence type="predicted"/>
<keyword evidence="4 7" id="KW-0812">Transmembrane</keyword>
<protein>
    <recommendedName>
        <fullName evidence="8">Major facilitator superfamily (MFS) profile domain-containing protein</fullName>
    </recommendedName>
</protein>
<feature type="non-terminal residue" evidence="9">
    <location>
        <position position="240"/>
    </location>
</feature>
<dbReference type="SUPFAM" id="SSF103473">
    <property type="entry name" value="MFS general substrate transporter"/>
    <property type="match status" value="1"/>
</dbReference>
<dbReference type="Gene3D" id="1.20.1250.20">
    <property type="entry name" value="MFS general substrate transporter like domains"/>
    <property type="match status" value="1"/>
</dbReference>
<dbReference type="InterPro" id="IPR036259">
    <property type="entry name" value="MFS_trans_sf"/>
</dbReference>
<gene>
    <name evidence="9" type="ORF">K0U00_43850</name>
</gene>
<feature type="domain" description="Major facilitator superfamily (MFS) profile" evidence="8">
    <location>
        <begin position="1"/>
        <end position="240"/>
    </location>
</feature>
<dbReference type="Pfam" id="PF07690">
    <property type="entry name" value="MFS_1"/>
    <property type="match status" value="1"/>
</dbReference>
<name>A0ABS7CJD9_9BACL</name>
<feature type="transmembrane region" description="Helical" evidence="7">
    <location>
        <begin position="64"/>
        <end position="82"/>
    </location>
</feature>
<keyword evidence="2" id="KW-0813">Transport</keyword>
<comment type="subcellular location">
    <subcellularLocation>
        <location evidence="1">Cell membrane</location>
        <topology evidence="1">Multi-pass membrane protein</topology>
    </subcellularLocation>
</comment>
<keyword evidence="10" id="KW-1185">Reference proteome</keyword>
<keyword evidence="5 7" id="KW-1133">Transmembrane helix</keyword>
<evidence type="ECO:0000256" key="2">
    <source>
        <dbReference type="ARBA" id="ARBA00022448"/>
    </source>
</evidence>
<reference evidence="9 10" key="1">
    <citation type="submission" date="2021-07" db="EMBL/GenBank/DDBJ databases">
        <title>Paenibacillus radiodurans sp. nov., isolated from the southeastern edge of Tengger Desert.</title>
        <authorList>
            <person name="Zhang G."/>
        </authorList>
    </citation>
    <scope>NUCLEOTIDE SEQUENCE [LARGE SCALE GENOMIC DNA]</scope>
    <source>
        <strain evidence="9 10">CCM 7311</strain>
    </source>
</reference>
<dbReference type="Proteomes" id="UP001519887">
    <property type="component" value="Unassembled WGS sequence"/>
</dbReference>
<feature type="transmembrane region" description="Helical" evidence="7">
    <location>
        <begin position="128"/>
        <end position="149"/>
    </location>
</feature>
<evidence type="ECO:0000256" key="1">
    <source>
        <dbReference type="ARBA" id="ARBA00004651"/>
    </source>
</evidence>
<evidence type="ECO:0000256" key="5">
    <source>
        <dbReference type="ARBA" id="ARBA00022989"/>
    </source>
</evidence>
<keyword evidence="3" id="KW-1003">Cell membrane</keyword>
<comment type="caution">
    <text evidence="9">The sequence shown here is derived from an EMBL/GenBank/DDBJ whole genome shotgun (WGS) entry which is preliminary data.</text>
</comment>
<feature type="non-terminal residue" evidence="9">
    <location>
        <position position="1"/>
    </location>
</feature>
<evidence type="ECO:0000256" key="6">
    <source>
        <dbReference type="ARBA" id="ARBA00023136"/>
    </source>
</evidence>
<evidence type="ECO:0000256" key="4">
    <source>
        <dbReference type="ARBA" id="ARBA00022692"/>
    </source>
</evidence>
<keyword evidence="6 7" id="KW-0472">Membrane</keyword>
<organism evidence="9 10">
    <name type="scientific">Paenibacillus sepulcri</name>
    <dbReference type="NCBI Taxonomy" id="359917"/>
    <lineage>
        <taxon>Bacteria</taxon>
        <taxon>Bacillati</taxon>
        <taxon>Bacillota</taxon>
        <taxon>Bacilli</taxon>
        <taxon>Bacillales</taxon>
        <taxon>Paenibacillaceae</taxon>
        <taxon>Paenibacillus</taxon>
    </lineage>
</organism>
<dbReference type="PROSITE" id="PS50850">
    <property type="entry name" value="MFS"/>
    <property type="match status" value="1"/>
</dbReference>
<feature type="transmembrane region" description="Helical" evidence="7">
    <location>
        <begin position="102"/>
        <end position="122"/>
    </location>
</feature>
<feature type="transmembrane region" description="Helical" evidence="7">
    <location>
        <begin position="6"/>
        <end position="21"/>
    </location>
</feature>
<evidence type="ECO:0000259" key="8">
    <source>
        <dbReference type="PROSITE" id="PS50850"/>
    </source>
</evidence>
<evidence type="ECO:0000313" key="9">
    <source>
        <dbReference type="EMBL" id="MBW7461013.1"/>
    </source>
</evidence>
<dbReference type="InterPro" id="IPR011701">
    <property type="entry name" value="MFS"/>
</dbReference>